<accession>A0ABR9SRR8</accession>
<keyword evidence="1 2" id="KW-0238">DNA-binding</keyword>
<dbReference type="SUPFAM" id="SSF46689">
    <property type="entry name" value="Homeodomain-like"/>
    <property type="match status" value="1"/>
</dbReference>
<dbReference type="PROSITE" id="PS50977">
    <property type="entry name" value="HTH_TETR_2"/>
    <property type="match status" value="1"/>
</dbReference>
<feature type="DNA-binding region" description="H-T-H motif" evidence="2">
    <location>
        <begin position="64"/>
        <end position="83"/>
    </location>
</feature>
<sequence length="269" mass="30193">MKTLVPSLVEALSLVLRTSPKTTTTAVPMSHQRVDKTQHKAPIRARLMDAALKLIERDMDCKLTIDETVKVAGVSRGSFYNYFESIEELLHALSHELSDQMVQDILPMYGVLMEPWQRISVGYRLFMVRAFMDPAWATFVTRHEAWEHNTLVSNYVAKDIQEGVAKGFFNVKSIVAGTDFLMGASARAVDSIRRGVQSPGLYMETQVQMIIHSMGCPRDLSESAAEFSLTYLKMWAKGGLIGKPSKPFWARNIHSSLGKAFLQFGDTDQ</sequence>
<dbReference type="InterPro" id="IPR001647">
    <property type="entry name" value="HTH_TetR"/>
</dbReference>
<evidence type="ECO:0000256" key="2">
    <source>
        <dbReference type="PROSITE-ProRule" id="PRU00335"/>
    </source>
</evidence>
<organism evidence="4 5">
    <name type="scientific">Pseudomonas cyclaminis</name>
    <dbReference type="NCBI Taxonomy" id="2781239"/>
    <lineage>
        <taxon>Bacteria</taxon>
        <taxon>Pseudomonadati</taxon>
        <taxon>Pseudomonadota</taxon>
        <taxon>Gammaproteobacteria</taxon>
        <taxon>Pseudomonadales</taxon>
        <taxon>Pseudomonadaceae</taxon>
        <taxon>Pseudomonas</taxon>
    </lineage>
</organism>
<evidence type="ECO:0000313" key="4">
    <source>
        <dbReference type="EMBL" id="MBE8591294.1"/>
    </source>
</evidence>
<reference evidence="4 5" key="1">
    <citation type="submission" date="2020-10" db="EMBL/GenBank/DDBJ databases">
        <title>The draft genomes of Cyclamen pathogen Pseudomonas sp.</title>
        <authorList>
            <person name="Fujikawa T."/>
            <person name="Sawada H."/>
        </authorList>
    </citation>
    <scope>NUCLEOTIDE SEQUENCE [LARGE SCALE GENOMIC DNA]</scope>
    <source>
        <strain evidence="4 5">MAFF 301449</strain>
    </source>
</reference>
<protein>
    <submittedName>
        <fullName evidence="4">TetR/AcrR family transcriptional regulator</fullName>
    </submittedName>
</protein>
<comment type="caution">
    <text evidence="4">The sequence shown here is derived from an EMBL/GenBank/DDBJ whole genome shotgun (WGS) entry which is preliminary data.</text>
</comment>
<dbReference type="Proteomes" id="UP000613075">
    <property type="component" value="Unassembled WGS sequence"/>
</dbReference>
<evidence type="ECO:0000256" key="1">
    <source>
        <dbReference type="ARBA" id="ARBA00023125"/>
    </source>
</evidence>
<evidence type="ECO:0000259" key="3">
    <source>
        <dbReference type="PROSITE" id="PS50977"/>
    </source>
</evidence>
<dbReference type="EMBL" id="JADDUM010000066">
    <property type="protein sequence ID" value="MBE8591294.1"/>
    <property type="molecule type" value="Genomic_DNA"/>
</dbReference>
<evidence type="ECO:0000313" key="5">
    <source>
        <dbReference type="Proteomes" id="UP000613075"/>
    </source>
</evidence>
<dbReference type="InterPro" id="IPR009057">
    <property type="entry name" value="Homeodomain-like_sf"/>
</dbReference>
<gene>
    <name evidence="4" type="ORF">IQK56_10340</name>
</gene>
<dbReference type="RefSeq" id="WP_193862369.1">
    <property type="nucleotide sequence ID" value="NZ_JADDUM010000066.1"/>
</dbReference>
<proteinExistence type="predicted"/>
<feature type="domain" description="HTH tetR-type" evidence="3">
    <location>
        <begin position="41"/>
        <end position="101"/>
    </location>
</feature>
<dbReference type="Pfam" id="PF00440">
    <property type="entry name" value="TetR_N"/>
    <property type="match status" value="1"/>
</dbReference>
<dbReference type="Gene3D" id="1.10.357.10">
    <property type="entry name" value="Tetracycline Repressor, domain 2"/>
    <property type="match status" value="1"/>
</dbReference>
<keyword evidence="5" id="KW-1185">Reference proteome</keyword>
<name>A0ABR9SRR8_9PSED</name>